<protein>
    <submittedName>
        <fullName evidence="1">Uncharacterized protein</fullName>
    </submittedName>
</protein>
<gene>
    <name evidence="1" type="ORF">NDU88_006654</name>
</gene>
<organism evidence="1 2">
    <name type="scientific">Pleurodeles waltl</name>
    <name type="common">Iberian ribbed newt</name>
    <dbReference type="NCBI Taxonomy" id="8319"/>
    <lineage>
        <taxon>Eukaryota</taxon>
        <taxon>Metazoa</taxon>
        <taxon>Chordata</taxon>
        <taxon>Craniata</taxon>
        <taxon>Vertebrata</taxon>
        <taxon>Euteleostomi</taxon>
        <taxon>Amphibia</taxon>
        <taxon>Batrachia</taxon>
        <taxon>Caudata</taxon>
        <taxon>Salamandroidea</taxon>
        <taxon>Salamandridae</taxon>
        <taxon>Pleurodelinae</taxon>
        <taxon>Pleurodeles</taxon>
    </lineage>
</organism>
<evidence type="ECO:0000313" key="2">
    <source>
        <dbReference type="Proteomes" id="UP001066276"/>
    </source>
</evidence>
<sequence>MTTVDCDDFLKDISLKMLTRDAQEALEADLMMEDQAQALRGFQSGKAPGPNSFPVELYEGMVDIVAKPMLAMFQEACKEGCLPEDQRTAAILVINKGGKQSIDCGSYRSISLLNVGAKVLAKALATRLRGGHYLDCVSGPVRLYAQ</sequence>
<reference evidence="1" key="1">
    <citation type="journal article" date="2022" name="bioRxiv">
        <title>Sequencing and chromosome-scale assembly of the giantPleurodeles waltlgenome.</title>
        <authorList>
            <person name="Brown T."/>
            <person name="Elewa A."/>
            <person name="Iarovenko S."/>
            <person name="Subramanian E."/>
            <person name="Araus A.J."/>
            <person name="Petzold A."/>
            <person name="Susuki M."/>
            <person name="Suzuki K.-i.T."/>
            <person name="Hayashi T."/>
            <person name="Toyoda A."/>
            <person name="Oliveira C."/>
            <person name="Osipova E."/>
            <person name="Leigh N.D."/>
            <person name="Simon A."/>
            <person name="Yun M.H."/>
        </authorList>
    </citation>
    <scope>NUCLEOTIDE SEQUENCE</scope>
    <source>
        <strain evidence="1">20211129_DDA</strain>
        <tissue evidence="1">Liver</tissue>
    </source>
</reference>
<comment type="caution">
    <text evidence="1">The sequence shown here is derived from an EMBL/GenBank/DDBJ whole genome shotgun (WGS) entry which is preliminary data.</text>
</comment>
<dbReference type="Proteomes" id="UP001066276">
    <property type="component" value="Chromosome 8"/>
</dbReference>
<evidence type="ECO:0000313" key="1">
    <source>
        <dbReference type="EMBL" id="KAJ1118463.1"/>
    </source>
</evidence>
<keyword evidence="2" id="KW-1185">Reference proteome</keyword>
<dbReference type="EMBL" id="JANPWB010000012">
    <property type="protein sequence ID" value="KAJ1118463.1"/>
    <property type="molecule type" value="Genomic_DNA"/>
</dbReference>
<dbReference type="PANTHER" id="PTHR19446">
    <property type="entry name" value="REVERSE TRANSCRIPTASES"/>
    <property type="match status" value="1"/>
</dbReference>
<dbReference type="AlphaFoldDB" id="A0AAV7NQV8"/>
<accession>A0AAV7NQV8</accession>
<name>A0AAV7NQV8_PLEWA</name>
<proteinExistence type="predicted"/>